<dbReference type="GO" id="GO:0006412">
    <property type="term" value="P:translation"/>
    <property type="evidence" value="ECO:0007669"/>
    <property type="project" value="UniProtKB-UniRule"/>
</dbReference>
<feature type="coiled-coil region" evidence="8">
    <location>
        <begin position="36"/>
        <end position="63"/>
    </location>
</feature>
<dbReference type="SUPFAM" id="SSF46992">
    <property type="entry name" value="Ribosomal protein S20"/>
    <property type="match status" value="1"/>
</dbReference>
<reference evidence="10 11" key="1">
    <citation type="journal article" date="2016" name="Nat. Commun.">
        <title>Thousands of microbial genomes shed light on interconnected biogeochemical processes in an aquifer system.</title>
        <authorList>
            <person name="Anantharaman K."/>
            <person name="Brown C.T."/>
            <person name="Hug L.A."/>
            <person name="Sharon I."/>
            <person name="Castelle C.J."/>
            <person name="Probst A.J."/>
            <person name="Thomas B.C."/>
            <person name="Singh A."/>
            <person name="Wilkins M.J."/>
            <person name="Karaoz U."/>
            <person name="Brodie E.L."/>
            <person name="Williams K.H."/>
            <person name="Hubbard S.S."/>
            <person name="Banfield J.F."/>
        </authorList>
    </citation>
    <scope>NUCLEOTIDE SEQUENCE [LARGE SCALE GENOMIC DNA]</scope>
</reference>
<dbReference type="GO" id="GO:0015935">
    <property type="term" value="C:small ribosomal subunit"/>
    <property type="evidence" value="ECO:0007669"/>
    <property type="project" value="TreeGrafter"/>
</dbReference>
<feature type="compositionally biased region" description="Basic residues" evidence="9">
    <location>
        <begin position="12"/>
        <end position="21"/>
    </location>
</feature>
<keyword evidence="3 7" id="KW-0694">RNA-binding</keyword>
<evidence type="ECO:0000256" key="2">
    <source>
        <dbReference type="ARBA" id="ARBA00022730"/>
    </source>
</evidence>
<evidence type="ECO:0000256" key="3">
    <source>
        <dbReference type="ARBA" id="ARBA00022884"/>
    </source>
</evidence>
<evidence type="ECO:0000256" key="4">
    <source>
        <dbReference type="ARBA" id="ARBA00022980"/>
    </source>
</evidence>
<comment type="function">
    <text evidence="7">Binds directly to 16S ribosomal RNA.</text>
</comment>
<dbReference type="NCBIfam" id="TIGR00029">
    <property type="entry name" value="S20"/>
    <property type="match status" value="1"/>
</dbReference>
<keyword evidence="4 7" id="KW-0689">Ribosomal protein</keyword>
<dbReference type="HAMAP" id="MF_00500">
    <property type="entry name" value="Ribosomal_bS20"/>
    <property type="match status" value="1"/>
</dbReference>
<dbReference type="Pfam" id="PF01649">
    <property type="entry name" value="Ribosomal_S20p"/>
    <property type="match status" value="1"/>
</dbReference>
<feature type="region of interest" description="Disordered" evidence="9">
    <location>
        <begin position="1"/>
        <end position="21"/>
    </location>
</feature>
<evidence type="ECO:0000256" key="8">
    <source>
        <dbReference type="SAM" id="Coils"/>
    </source>
</evidence>
<keyword evidence="2 7" id="KW-0699">rRNA-binding</keyword>
<evidence type="ECO:0000256" key="6">
    <source>
        <dbReference type="ARBA" id="ARBA00035136"/>
    </source>
</evidence>
<dbReference type="GO" id="GO:0003735">
    <property type="term" value="F:structural constituent of ribosome"/>
    <property type="evidence" value="ECO:0007669"/>
    <property type="project" value="InterPro"/>
</dbReference>
<accession>A0A1F5T3N5</accession>
<keyword evidence="8" id="KW-0175">Coiled coil</keyword>
<protein>
    <recommendedName>
        <fullName evidence="6 7">Small ribosomal subunit protein bS20</fullName>
    </recommendedName>
</protein>
<evidence type="ECO:0000313" key="11">
    <source>
        <dbReference type="Proteomes" id="UP000179001"/>
    </source>
</evidence>
<dbReference type="PANTHER" id="PTHR33398">
    <property type="entry name" value="30S RIBOSOMAL PROTEIN S20"/>
    <property type="match status" value="1"/>
</dbReference>
<dbReference type="Gene3D" id="1.20.58.110">
    <property type="entry name" value="Ribosomal protein S20"/>
    <property type="match status" value="1"/>
</dbReference>
<proteinExistence type="inferred from homology"/>
<name>A0A1F5T3N5_9BACT</name>
<dbReference type="GO" id="GO:0070181">
    <property type="term" value="F:small ribosomal subunit rRNA binding"/>
    <property type="evidence" value="ECO:0007669"/>
    <property type="project" value="TreeGrafter"/>
</dbReference>
<dbReference type="Proteomes" id="UP000179001">
    <property type="component" value="Unassembled WGS sequence"/>
</dbReference>
<keyword evidence="5 7" id="KW-0687">Ribonucleoprotein</keyword>
<dbReference type="STRING" id="1798002.A2478_02375"/>
<dbReference type="InterPro" id="IPR002583">
    <property type="entry name" value="Ribosomal_bS20"/>
</dbReference>
<gene>
    <name evidence="7" type="primary">rpsT</name>
    <name evidence="10" type="ORF">A2478_02375</name>
</gene>
<organism evidence="10 11">
    <name type="scientific">Candidatus Falkowbacteria bacterium RIFOXYC2_FULL_36_12</name>
    <dbReference type="NCBI Taxonomy" id="1798002"/>
    <lineage>
        <taxon>Bacteria</taxon>
        <taxon>Candidatus Falkowiibacteriota</taxon>
    </lineage>
</organism>
<dbReference type="PANTHER" id="PTHR33398:SF1">
    <property type="entry name" value="SMALL RIBOSOMAL SUBUNIT PROTEIN BS20C"/>
    <property type="match status" value="1"/>
</dbReference>
<evidence type="ECO:0000256" key="9">
    <source>
        <dbReference type="SAM" id="MobiDB-lite"/>
    </source>
</evidence>
<evidence type="ECO:0000256" key="7">
    <source>
        <dbReference type="HAMAP-Rule" id="MF_00500"/>
    </source>
</evidence>
<evidence type="ECO:0000256" key="5">
    <source>
        <dbReference type="ARBA" id="ARBA00023274"/>
    </source>
</evidence>
<evidence type="ECO:0000313" key="10">
    <source>
        <dbReference type="EMBL" id="OGF33509.1"/>
    </source>
</evidence>
<evidence type="ECO:0000256" key="1">
    <source>
        <dbReference type="ARBA" id="ARBA00007634"/>
    </source>
</evidence>
<dbReference type="AlphaFoldDB" id="A0A1F5T3N5"/>
<sequence length="89" mass="10297">MPQKQQAIKALRQSKKREAKNKILKSTVKTLVKKTRKSIDNKAKDIDAQIKQAQKLLDKAIKQGIMKKNTVARRKSRLMKKLNKQKTSK</sequence>
<dbReference type="EMBL" id="MFGJ01000001">
    <property type="protein sequence ID" value="OGF33509.1"/>
    <property type="molecule type" value="Genomic_DNA"/>
</dbReference>
<comment type="caution">
    <text evidence="10">The sequence shown here is derived from an EMBL/GenBank/DDBJ whole genome shotgun (WGS) entry which is preliminary data.</text>
</comment>
<dbReference type="InterPro" id="IPR036510">
    <property type="entry name" value="Ribosomal_bS20_sf"/>
</dbReference>
<comment type="similarity">
    <text evidence="1 7">Belongs to the bacterial ribosomal protein bS20 family.</text>
</comment>